<dbReference type="GO" id="GO:0006741">
    <property type="term" value="P:NADP+ biosynthetic process"/>
    <property type="evidence" value="ECO:0007669"/>
    <property type="project" value="UniProtKB-UniRule"/>
</dbReference>
<dbReference type="EC" id="2.7.1.23" evidence="6"/>
<comment type="function">
    <text evidence="6">Involved in the regulation of the intracellular balance of NAD and NADP, and is a key enzyme in the biosynthesis of NADP. Catalyzes specifically the phosphorylation on 2'-hydroxyl of the adenosine moiety of NAD to yield NADP.</text>
</comment>
<dbReference type="Gene3D" id="2.60.200.30">
    <property type="entry name" value="Probable inorganic polyphosphate/atp-NAD kinase, domain 2"/>
    <property type="match status" value="1"/>
</dbReference>
<dbReference type="NCBIfam" id="NF002521">
    <property type="entry name" value="PRK01911.1"/>
    <property type="match status" value="1"/>
</dbReference>
<comment type="similarity">
    <text evidence="6">Belongs to the NAD kinase family.</text>
</comment>
<feature type="binding site" evidence="6">
    <location>
        <begin position="188"/>
        <end position="193"/>
    </location>
    <ligand>
        <name>NAD(+)</name>
        <dbReference type="ChEBI" id="CHEBI:57540"/>
    </ligand>
</feature>
<keyword evidence="2 6" id="KW-0418">Kinase</keyword>
<dbReference type="HAMAP" id="MF_00361">
    <property type="entry name" value="NAD_kinase"/>
    <property type="match status" value="1"/>
</dbReference>
<dbReference type="Pfam" id="PF01513">
    <property type="entry name" value="NAD_kinase"/>
    <property type="match status" value="1"/>
</dbReference>
<dbReference type="InterPro" id="IPR016064">
    <property type="entry name" value="NAD/diacylglycerol_kinase_sf"/>
</dbReference>
<dbReference type="AlphaFoldDB" id="A0A9D9HEW0"/>
<evidence type="ECO:0000256" key="1">
    <source>
        <dbReference type="ARBA" id="ARBA00022679"/>
    </source>
</evidence>
<reference evidence="7" key="2">
    <citation type="journal article" date="2021" name="PeerJ">
        <title>Extensive microbial diversity within the chicken gut microbiome revealed by metagenomics and culture.</title>
        <authorList>
            <person name="Gilroy R."/>
            <person name="Ravi A."/>
            <person name="Getino M."/>
            <person name="Pursley I."/>
            <person name="Horton D.L."/>
            <person name="Alikhan N.F."/>
            <person name="Baker D."/>
            <person name="Gharbi K."/>
            <person name="Hall N."/>
            <person name="Watson M."/>
            <person name="Adriaenssens E.M."/>
            <person name="Foster-Nyarko E."/>
            <person name="Jarju S."/>
            <person name="Secka A."/>
            <person name="Antonio M."/>
            <person name="Oren A."/>
            <person name="Chaudhuri R.R."/>
            <person name="La Ragione R."/>
            <person name="Hildebrand F."/>
            <person name="Pallen M.J."/>
        </authorList>
    </citation>
    <scope>NUCLEOTIDE SEQUENCE</scope>
    <source>
        <strain evidence="7">D3-1215</strain>
    </source>
</reference>
<feature type="binding site" evidence="6">
    <location>
        <begin position="147"/>
        <end position="148"/>
    </location>
    <ligand>
        <name>NAD(+)</name>
        <dbReference type="ChEBI" id="CHEBI:57540"/>
    </ligand>
</feature>
<proteinExistence type="inferred from homology"/>
<evidence type="ECO:0000256" key="4">
    <source>
        <dbReference type="ARBA" id="ARBA00023027"/>
    </source>
</evidence>
<keyword evidence="4 6" id="KW-0520">NAD</keyword>
<dbReference type="Pfam" id="PF20143">
    <property type="entry name" value="NAD_kinase_C"/>
    <property type="match status" value="1"/>
</dbReference>
<keyword evidence="6" id="KW-0963">Cytoplasm</keyword>
<dbReference type="GO" id="GO:0005524">
    <property type="term" value="F:ATP binding"/>
    <property type="evidence" value="ECO:0007669"/>
    <property type="project" value="UniProtKB-KW"/>
</dbReference>
<comment type="subcellular location">
    <subcellularLocation>
        <location evidence="6">Cytoplasm</location>
    </subcellularLocation>
</comment>
<dbReference type="InterPro" id="IPR017437">
    <property type="entry name" value="ATP-NAD_kinase_PpnK-typ_C"/>
</dbReference>
<keyword evidence="1 6" id="KW-0808">Transferase</keyword>
<dbReference type="GO" id="GO:0051287">
    <property type="term" value="F:NAD binding"/>
    <property type="evidence" value="ECO:0007669"/>
    <property type="project" value="UniProtKB-ARBA"/>
</dbReference>
<evidence type="ECO:0000313" key="7">
    <source>
        <dbReference type="EMBL" id="MBO8447257.1"/>
    </source>
</evidence>
<evidence type="ECO:0000256" key="6">
    <source>
        <dbReference type="HAMAP-Rule" id="MF_00361"/>
    </source>
</evidence>
<comment type="caution">
    <text evidence="7">The sequence shown here is derived from an EMBL/GenBank/DDBJ whole genome shotgun (WGS) entry which is preliminary data.</text>
</comment>
<evidence type="ECO:0000256" key="2">
    <source>
        <dbReference type="ARBA" id="ARBA00022777"/>
    </source>
</evidence>
<dbReference type="EMBL" id="JADIMR010000088">
    <property type="protein sequence ID" value="MBO8447257.1"/>
    <property type="molecule type" value="Genomic_DNA"/>
</dbReference>
<dbReference type="GO" id="GO:0046872">
    <property type="term" value="F:metal ion binding"/>
    <property type="evidence" value="ECO:0007669"/>
    <property type="project" value="UniProtKB-UniRule"/>
</dbReference>
<reference evidence="7" key="1">
    <citation type="submission" date="2020-10" db="EMBL/GenBank/DDBJ databases">
        <authorList>
            <person name="Gilroy R."/>
        </authorList>
    </citation>
    <scope>NUCLEOTIDE SEQUENCE</scope>
    <source>
        <strain evidence="7">D3-1215</strain>
    </source>
</reference>
<feature type="binding site" evidence="6">
    <location>
        <begin position="73"/>
        <end position="74"/>
    </location>
    <ligand>
        <name>NAD(+)</name>
        <dbReference type="ChEBI" id="CHEBI:57540"/>
    </ligand>
</feature>
<sequence>MKVAIFGSVAKNGFIPTAERLLRCLGEYGCGILLYHEVRDTLEARDADMPADYAVIGENEDFSADLVFSIGGDGTFLKTAMRIKDKGIPIMGIKLGNLGFLVDMQTSDIENAVHDIMRNGFSVEKRSLLQLKTDGLEYAAGEPYALNEVAVLKRDSSSMLKIDATLNGEFFCCYRADGLLVSTPTGSTAYALSVGGPILMPQNHSLVISPVASHSLNLRPVVIPDNWCVDLKVSSRSGNFMVSLDGRSQVLDNKTGLHIQKAPFCTYIAKRRGHTYFQTLREKFLWGADVRL</sequence>
<gene>
    <name evidence="6" type="primary">nadK</name>
    <name evidence="7" type="ORF">IAC32_05890</name>
</gene>
<dbReference type="Gene3D" id="3.40.50.10330">
    <property type="entry name" value="Probable inorganic polyphosphate/atp-NAD kinase, domain 1"/>
    <property type="match status" value="1"/>
</dbReference>
<evidence type="ECO:0000256" key="5">
    <source>
        <dbReference type="ARBA" id="ARBA00047925"/>
    </source>
</evidence>
<comment type="catalytic activity">
    <reaction evidence="5 6">
        <text>NAD(+) + ATP = ADP + NADP(+) + H(+)</text>
        <dbReference type="Rhea" id="RHEA:18629"/>
        <dbReference type="ChEBI" id="CHEBI:15378"/>
        <dbReference type="ChEBI" id="CHEBI:30616"/>
        <dbReference type="ChEBI" id="CHEBI:57540"/>
        <dbReference type="ChEBI" id="CHEBI:58349"/>
        <dbReference type="ChEBI" id="CHEBI:456216"/>
        <dbReference type="EC" id="2.7.1.23"/>
    </reaction>
</comment>
<evidence type="ECO:0000256" key="3">
    <source>
        <dbReference type="ARBA" id="ARBA00022857"/>
    </source>
</evidence>
<comment type="caution">
    <text evidence="6">Lacks conserved residue(s) required for the propagation of feature annotation.</text>
</comment>
<feature type="binding site" evidence="6">
    <location>
        <position position="175"/>
    </location>
    <ligand>
        <name>NAD(+)</name>
        <dbReference type="ChEBI" id="CHEBI:57540"/>
    </ligand>
</feature>
<dbReference type="PANTHER" id="PTHR20275:SF0">
    <property type="entry name" value="NAD KINASE"/>
    <property type="match status" value="1"/>
</dbReference>
<dbReference type="GO" id="GO:0003951">
    <property type="term" value="F:NAD+ kinase activity"/>
    <property type="evidence" value="ECO:0007669"/>
    <property type="project" value="UniProtKB-UniRule"/>
</dbReference>
<dbReference type="GO" id="GO:0019674">
    <property type="term" value="P:NAD+ metabolic process"/>
    <property type="evidence" value="ECO:0007669"/>
    <property type="project" value="InterPro"/>
</dbReference>
<evidence type="ECO:0000313" key="8">
    <source>
        <dbReference type="Proteomes" id="UP000823637"/>
    </source>
</evidence>
<feature type="binding site" evidence="6">
    <location>
        <position position="177"/>
    </location>
    <ligand>
        <name>NAD(+)</name>
        <dbReference type="ChEBI" id="CHEBI:57540"/>
    </ligand>
</feature>
<feature type="binding site" evidence="6">
    <location>
        <position position="212"/>
    </location>
    <ligand>
        <name>NAD(+)</name>
        <dbReference type="ChEBI" id="CHEBI:57540"/>
    </ligand>
</feature>
<comment type="cofactor">
    <cofactor evidence="6">
        <name>a divalent metal cation</name>
        <dbReference type="ChEBI" id="CHEBI:60240"/>
    </cofactor>
</comment>
<keyword evidence="6" id="KW-0547">Nucleotide-binding</keyword>
<dbReference type="SUPFAM" id="SSF111331">
    <property type="entry name" value="NAD kinase/diacylglycerol kinase-like"/>
    <property type="match status" value="1"/>
</dbReference>
<protein>
    <recommendedName>
        <fullName evidence="6">NAD kinase</fullName>
        <ecNumber evidence="6">2.7.1.23</ecNumber>
    </recommendedName>
    <alternativeName>
        <fullName evidence="6">ATP-dependent NAD kinase</fullName>
    </alternativeName>
</protein>
<organism evidence="7 8">
    <name type="scientific">Candidatus Enterocola intestinipullorum</name>
    <dbReference type="NCBI Taxonomy" id="2840783"/>
    <lineage>
        <taxon>Bacteria</taxon>
        <taxon>Pseudomonadati</taxon>
        <taxon>Bacteroidota</taxon>
        <taxon>Bacteroidia</taxon>
        <taxon>Bacteroidales</taxon>
        <taxon>Candidatus Enterocola</taxon>
    </lineage>
</organism>
<accession>A0A9D9HEW0</accession>
<dbReference type="GO" id="GO:0005737">
    <property type="term" value="C:cytoplasm"/>
    <property type="evidence" value="ECO:0007669"/>
    <property type="project" value="UniProtKB-SubCell"/>
</dbReference>
<feature type="active site" description="Proton acceptor" evidence="6">
    <location>
        <position position="73"/>
    </location>
</feature>
<name>A0A9D9HEW0_9BACT</name>
<dbReference type="InterPro" id="IPR017438">
    <property type="entry name" value="ATP-NAD_kinase_N"/>
</dbReference>
<feature type="binding site" evidence="6">
    <location>
        <position position="78"/>
    </location>
    <ligand>
        <name>NAD(+)</name>
        <dbReference type="ChEBI" id="CHEBI:57540"/>
    </ligand>
</feature>
<dbReference type="InterPro" id="IPR002504">
    <property type="entry name" value="NADK"/>
</dbReference>
<keyword evidence="3 6" id="KW-0521">NADP</keyword>
<keyword evidence="6" id="KW-0067">ATP-binding</keyword>
<dbReference type="PANTHER" id="PTHR20275">
    <property type="entry name" value="NAD KINASE"/>
    <property type="match status" value="1"/>
</dbReference>
<dbReference type="Proteomes" id="UP000823637">
    <property type="component" value="Unassembled WGS sequence"/>
</dbReference>